<dbReference type="Proteomes" id="UP000076727">
    <property type="component" value="Unassembled WGS sequence"/>
</dbReference>
<dbReference type="EMBL" id="KV429307">
    <property type="protein sequence ID" value="KZT63055.1"/>
    <property type="molecule type" value="Genomic_DNA"/>
</dbReference>
<reference evidence="1 2" key="1">
    <citation type="journal article" date="2016" name="Mol. Biol. Evol.">
        <title>Comparative Genomics of Early-Diverging Mushroom-Forming Fungi Provides Insights into the Origins of Lignocellulose Decay Capabilities.</title>
        <authorList>
            <person name="Nagy L.G."/>
            <person name="Riley R."/>
            <person name="Tritt A."/>
            <person name="Adam C."/>
            <person name="Daum C."/>
            <person name="Floudas D."/>
            <person name="Sun H."/>
            <person name="Yadav J.S."/>
            <person name="Pangilinan J."/>
            <person name="Larsson K.H."/>
            <person name="Matsuura K."/>
            <person name="Barry K."/>
            <person name="Labutti K."/>
            <person name="Kuo R."/>
            <person name="Ohm R.A."/>
            <person name="Bhattacharya S.S."/>
            <person name="Shirouzu T."/>
            <person name="Yoshinaga Y."/>
            <person name="Martin F.M."/>
            <person name="Grigoriev I.V."/>
            <person name="Hibbett D.S."/>
        </authorList>
    </citation>
    <scope>NUCLEOTIDE SEQUENCE [LARGE SCALE GENOMIC DNA]</scope>
    <source>
        <strain evidence="1 2">L-15889</strain>
    </source>
</reference>
<proteinExistence type="predicted"/>
<accession>A0A165KF41</accession>
<keyword evidence="2" id="KW-1185">Reference proteome</keyword>
<gene>
    <name evidence="1" type="ORF">DAEQUDRAFT_770982</name>
</gene>
<evidence type="ECO:0000313" key="2">
    <source>
        <dbReference type="Proteomes" id="UP000076727"/>
    </source>
</evidence>
<dbReference type="AlphaFoldDB" id="A0A165KF41"/>
<evidence type="ECO:0000313" key="1">
    <source>
        <dbReference type="EMBL" id="KZT63055.1"/>
    </source>
</evidence>
<name>A0A165KF41_9APHY</name>
<dbReference type="STRING" id="1314783.A0A165KF41"/>
<sequence>MDALAQVSDVAINLYMQQDLLEDAIHEYANVRDQATRMMMLRLRDLEDQVVIQATAHDMVPLHNVQYTSCTLPPDIHTLADLMRANIFTPTAARSWRIVADHLFLASRPIMNHYPTDLILVYFCTKQITLENVTRWFVVHGGRVDGAYYDLQQATEQSLHMGMALEQGDYPLRPLTPYPAACLRTTLTEHPTTLIGDSPTGVDKNIPPWNWMVDDNFELTHGSASTPPPIVPPPLTTEERGWIAHRLLTNSPNQEESVKQCADRYHRQLLTSEPCPSSGGSETGNVLSTGTEEVIARLTYHRDGTTTFRGVEGS</sequence>
<protein>
    <submittedName>
        <fullName evidence="1">Uncharacterized protein</fullName>
    </submittedName>
</protein>
<organism evidence="1 2">
    <name type="scientific">Daedalea quercina L-15889</name>
    <dbReference type="NCBI Taxonomy" id="1314783"/>
    <lineage>
        <taxon>Eukaryota</taxon>
        <taxon>Fungi</taxon>
        <taxon>Dikarya</taxon>
        <taxon>Basidiomycota</taxon>
        <taxon>Agaricomycotina</taxon>
        <taxon>Agaricomycetes</taxon>
        <taxon>Polyporales</taxon>
        <taxon>Fomitopsis</taxon>
    </lineage>
</organism>